<dbReference type="InterPro" id="IPR001387">
    <property type="entry name" value="Cro/C1-type_HTH"/>
</dbReference>
<dbReference type="SMART" id="SM00530">
    <property type="entry name" value="HTH_XRE"/>
    <property type="match status" value="1"/>
</dbReference>
<gene>
    <name evidence="2" type="ORF">NIK97_17845</name>
</gene>
<proteinExistence type="predicted"/>
<dbReference type="CDD" id="cd00093">
    <property type="entry name" value="HTH_XRE"/>
    <property type="match status" value="1"/>
</dbReference>
<evidence type="ECO:0000313" key="2">
    <source>
        <dbReference type="EMBL" id="UWL61745.1"/>
    </source>
</evidence>
<evidence type="ECO:0000259" key="1">
    <source>
        <dbReference type="PROSITE" id="PS50943"/>
    </source>
</evidence>
<accession>A0ABY5UEG5</accession>
<name>A0ABY5UEG5_9HYPH</name>
<dbReference type="PANTHER" id="PTHR40275:SF1">
    <property type="entry name" value="SSL7038 PROTEIN"/>
    <property type="match status" value="1"/>
</dbReference>
<dbReference type="Proteomes" id="UP001058739">
    <property type="component" value="Chromosome 02"/>
</dbReference>
<dbReference type="InterPro" id="IPR010982">
    <property type="entry name" value="Lambda_DNA-bd_dom_sf"/>
</dbReference>
<evidence type="ECO:0000313" key="3">
    <source>
        <dbReference type="Proteomes" id="UP001058739"/>
    </source>
</evidence>
<reference evidence="2" key="1">
    <citation type="submission" date="2022-06" db="EMBL/GenBank/DDBJ databases">
        <title>Complete Genome Sequence of Deoxynivalenol-bioadsorption Ochrobactrum pseudintermedium ASAG-D25.</title>
        <authorList>
            <person name="Wang N."/>
        </authorList>
    </citation>
    <scope>NUCLEOTIDE SEQUENCE</scope>
    <source>
        <strain evidence="2">ASAG-D25</strain>
    </source>
</reference>
<dbReference type="PROSITE" id="PS50943">
    <property type="entry name" value="HTH_CROC1"/>
    <property type="match status" value="1"/>
</dbReference>
<dbReference type="Pfam" id="PF21716">
    <property type="entry name" value="dnstrm_HI1420"/>
    <property type="match status" value="1"/>
</dbReference>
<feature type="domain" description="HTH cro/C1-type" evidence="1">
    <location>
        <begin position="50"/>
        <end position="93"/>
    </location>
</feature>
<dbReference type="SUPFAM" id="SSF47413">
    <property type="entry name" value="lambda repressor-like DNA-binding domains"/>
    <property type="match status" value="1"/>
</dbReference>
<dbReference type="PANTHER" id="PTHR40275">
    <property type="entry name" value="SSL7038 PROTEIN"/>
    <property type="match status" value="1"/>
</dbReference>
<dbReference type="EMBL" id="CP099968">
    <property type="protein sequence ID" value="UWL61745.1"/>
    <property type="molecule type" value="Genomic_DNA"/>
</dbReference>
<protein>
    <submittedName>
        <fullName evidence="2">Addiction module antidote protein</fullName>
    </submittedName>
</protein>
<organism evidence="2 3">
    <name type="scientific">Brucella pseudintermedia</name>
    <dbReference type="NCBI Taxonomy" id="370111"/>
    <lineage>
        <taxon>Bacteria</taxon>
        <taxon>Pseudomonadati</taxon>
        <taxon>Pseudomonadota</taxon>
        <taxon>Alphaproteobacteria</taxon>
        <taxon>Hyphomicrobiales</taxon>
        <taxon>Brucellaceae</taxon>
        <taxon>Brucella/Ochrobactrum group</taxon>
        <taxon>Brucella</taxon>
    </lineage>
</organism>
<sequence length="101" mass="10974">MKKIEVAAWDSAEVLDTPEAIEEYLAAAFETEDPVFIAKALGVVARARNMSKLARNTGMTRAALYRAFNGETSPEFATIMKIMHALGVSITPVVKKTEEAA</sequence>
<dbReference type="Gene3D" id="1.10.260.40">
    <property type="entry name" value="lambda repressor-like DNA-binding domains"/>
    <property type="match status" value="1"/>
</dbReference>
<keyword evidence="3" id="KW-1185">Reference proteome</keyword>
<dbReference type="InterPro" id="IPR014057">
    <property type="entry name" value="HI1420"/>
</dbReference>
<dbReference type="RefSeq" id="WP_119039410.1">
    <property type="nucleotide sequence ID" value="NZ_CP099968.1"/>
</dbReference>
<dbReference type="NCBIfam" id="TIGR02684">
    <property type="entry name" value="dnstrm_HI1420"/>
    <property type="match status" value="1"/>
</dbReference>